<dbReference type="AlphaFoldDB" id="A0A2W4W237"/>
<comment type="caution">
    <text evidence="1">The sequence shown here is derived from an EMBL/GenBank/DDBJ whole genome shotgun (WGS) entry which is preliminary data.</text>
</comment>
<evidence type="ECO:0008006" key="3">
    <source>
        <dbReference type="Google" id="ProtNLM"/>
    </source>
</evidence>
<reference evidence="1 2" key="2">
    <citation type="submission" date="2018-06" db="EMBL/GenBank/DDBJ databases">
        <title>Metagenomic assembly of (sub)arctic Cyanobacteria and their associated microbiome from non-axenic cultures.</title>
        <authorList>
            <person name="Baurain D."/>
        </authorList>
    </citation>
    <scope>NUCLEOTIDE SEQUENCE [LARGE SCALE GENOMIC DNA]</scope>
    <source>
        <strain evidence="1">ULC041bin1</strain>
    </source>
</reference>
<sequence length="104" mass="11640">MSSEEFKLAESVVYDATTREVVVTLRDSSRHAWPVRLLEMVQSGADAWLPLAGLTDEQLANVEVYGGGQYILWDELGQVFKVSDLLAGVYGREGWMKKLMAMTK</sequence>
<dbReference type="Pfam" id="PF10387">
    <property type="entry name" value="DUF2442"/>
    <property type="match status" value="1"/>
</dbReference>
<organism evidence="1 2">
    <name type="scientific">Shackletoniella antarctica</name>
    <dbReference type="NCBI Taxonomy" id="268115"/>
    <lineage>
        <taxon>Bacteria</taxon>
        <taxon>Bacillati</taxon>
        <taxon>Cyanobacteriota</taxon>
        <taxon>Cyanophyceae</taxon>
        <taxon>Oculatellales</taxon>
        <taxon>Oculatellaceae</taxon>
        <taxon>Shackletoniella</taxon>
    </lineage>
</organism>
<evidence type="ECO:0000313" key="1">
    <source>
        <dbReference type="EMBL" id="PZO39264.1"/>
    </source>
</evidence>
<accession>A0A2W4W237</accession>
<protein>
    <recommendedName>
        <fullName evidence="3">DUF2442 domain-containing protein</fullName>
    </recommendedName>
</protein>
<evidence type="ECO:0000313" key="2">
    <source>
        <dbReference type="Proteomes" id="UP000249081"/>
    </source>
</evidence>
<reference evidence="2" key="1">
    <citation type="submission" date="2018-04" db="EMBL/GenBank/DDBJ databases">
        <authorList>
            <person name="Cornet L."/>
        </authorList>
    </citation>
    <scope>NUCLEOTIDE SEQUENCE [LARGE SCALE GENOMIC DNA]</scope>
</reference>
<dbReference type="Proteomes" id="UP000249081">
    <property type="component" value="Unassembled WGS sequence"/>
</dbReference>
<proteinExistence type="predicted"/>
<dbReference type="EMBL" id="QBMN01000091">
    <property type="protein sequence ID" value="PZO39264.1"/>
    <property type="molecule type" value="Genomic_DNA"/>
</dbReference>
<dbReference type="Gene3D" id="3.30.2020.40">
    <property type="entry name" value="Uncharacterised protein PF10387, DUF2442"/>
    <property type="match status" value="1"/>
</dbReference>
<name>A0A2W4W237_9CYAN</name>
<gene>
    <name evidence="1" type="ORF">DCF17_13540</name>
</gene>
<dbReference type="InterPro" id="IPR018841">
    <property type="entry name" value="DUF2442"/>
</dbReference>